<dbReference type="GO" id="GO:0006883">
    <property type="term" value="P:intracellular sodium ion homeostasis"/>
    <property type="evidence" value="ECO:0007669"/>
    <property type="project" value="TreeGrafter"/>
</dbReference>
<keyword evidence="6" id="KW-0067">ATP-binding</keyword>
<evidence type="ECO:0000313" key="14">
    <source>
        <dbReference type="Proteomes" id="UP000229554"/>
    </source>
</evidence>
<dbReference type="InterPro" id="IPR006068">
    <property type="entry name" value="ATPase_P-typ_cation-transptr_C"/>
</dbReference>
<dbReference type="PRINTS" id="PR00119">
    <property type="entry name" value="CATATPASE"/>
</dbReference>
<dbReference type="SFLD" id="SFLDF00027">
    <property type="entry name" value="p-type_atpase"/>
    <property type="match status" value="1"/>
</dbReference>
<dbReference type="InterPro" id="IPR044492">
    <property type="entry name" value="P_typ_ATPase_HD_dom"/>
</dbReference>
<dbReference type="GO" id="GO:0005391">
    <property type="term" value="F:P-type sodium:potassium-exchanging transporter activity"/>
    <property type="evidence" value="ECO:0007669"/>
    <property type="project" value="TreeGrafter"/>
</dbReference>
<dbReference type="EMBL" id="PFED01000042">
    <property type="protein sequence ID" value="PJE63169.1"/>
    <property type="molecule type" value="Genomic_DNA"/>
</dbReference>
<reference evidence="14" key="1">
    <citation type="submission" date="2017-09" db="EMBL/GenBank/DDBJ databases">
        <title>Depth-based differentiation of microbial function through sediment-hosted aquifers and enrichment of novel symbionts in the deep terrestrial subsurface.</title>
        <authorList>
            <person name="Probst A.J."/>
            <person name="Ladd B."/>
            <person name="Jarett J.K."/>
            <person name="Geller-Mcgrath D.E."/>
            <person name="Sieber C.M.K."/>
            <person name="Emerson J.B."/>
            <person name="Anantharaman K."/>
            <person name="Thomas B.C."/>
            <person name="Malmstrom R."/>
            <person name="Stieglmeier M."/>
            <person name="Klingl A."/>
            <person name="Woyke T."/>
            <person name="Ryan C.M."/>
            <person name="Banfield J.F."/>
        </authorList>
    </citation>
    <scope>NUCLEOTIDE SEQUENCE [LARGE SCALE GENOMIC DNA]</scope>
</reference>
<comment type="caution">
    <text evidence="13">The sequence shown here is derived from an EMBL/GenBank/DDBJ whole genome shotgun (WGS) entry which is preliminary data.</text>
</comment>
<feature type="domain" description="Cation-transporting P-type ATPase N-terminal" evidence="12">
    <location>
        <begin position="1"/>
        <end position="60"/>
    </location>
</feature>
<dbReference type="InterPro" id="IPR023299">
    <property type="entry name" value="ATPase_P-typ_cyto_dom_N"/>
</dbReference>
<evidence type="ECO:0000256" key="2">
    <source>
        <dbReference type="ARBA" id="ARBA00005675"/>
    </source>
</evidence>
<dbReference type="SUPFAM" id="SSF81660">
    <property type="entry name" value="Metal cation-transporting ATPase, ATP-binding domain N"/>
    <property type="match status" value="1"/>
</dbReference>
<dbReference type="AlphaFoldDB" id="A0A2M8KTB3"/>
<feature type="region of interest" description="Disordered" evidence="10">
    <location>
        <begin position="1"/>
        <end position="26"/>
    </location>
</feature>
<evidence type="ECO:0000259" key="12">
    <source>
        <dbReference type="SMART" id="SM00831"/>
    </source>
</evidence>
<dbReference type="Pfam" id="PF00690">
    <property type="entry name" value="Cation_ATPase_N"/>
    <property type="match status" value="1"/>
</dbReference>
<keyword evidence="7" id="KW-1278">Translocase</keyword>
<proteinExistence type="inferred from homology"/>
<feature type="transmembrane region" description="Helical" evidence="11">
    <location>
        <begin position="229"/>
        <end position="249"/>
    </location>
</feature>
<evidence type="ECO:0000256" key="9">
    <source>
        <dbReference type="ARBA" id="ARBA00023136"/>
    </source>
</evidence>
<sequence>MKDSFGISNSEAKQRHLQHGPNSLPQKPSRSAWFALFDQFRDALVVLLVLAAVIALFAGEVIDVIAILSIVVLNACIGFIQEYKAERAIESLKRGEQHSVRVFRDGELTQIPVEELVVGDVVYLEAGDSVPADCAVMTESYLKVDESILTGESVPVQKHSREGFIVNKPISEQPHALFRDTKILEGNCKATIYAIGAETQVGKIALLLQEPKKEDTPLQRELTRIGKQLTMLIGFIAVIIFVLLLSRGVHITDALLTAVSLAVAAIPEGMPAVVTVVLSMGILVLAKRNTVVRKMKAVETLGAVTYLLTDKTGTLTTNTISVARMYIKHGQFSIEGSGYETSGKVVYNNALAKTSDKKQALPLFEVCAVVNSAALESTRVIGDTTEGALLVMIERFGFRYHDIRSNFTVLHEVPFSSTTKSMVMIVEENESKKKFIFMKGSPEAIAEKLDTKSSELLLEKANTWAMAGQRVLAMSRKELDHKQFLRLEKSKFVHIERYIEKMQFTGLVGQEDTVRPNIHQTVEQARSAGIHTIMITGDHPLAAYAIAQKTGIAQSEKQVMDAKELQSISDEALVNRITQNAYPLRVFARVSPEEKLRIVTVLKKYTGKVVAVTGDGVNDAPAIHAAHVGIAMGHIGSDVAKEVADVVIKDDNYHTIIRGIFQGRVIFDNLLKFIGFLLSSNISEVLVVFIGMLLGQLSILLPVQILFINLVTDSLPALALGLEKGDSDTLRQQPRDISRPILTKNRWIALTSEGIAIALSALTVYFLLLPHGVDYARSAAFLVLVTSQLLHSLNNRSSSLSIFSRHLGVNSILYLTVFGSLVIAVGVIQLHMFNGIFRTVPITSASHWVLMFIMSLFIVFYVEMRKFLVRTLLPNTRNYGF</sequence>
<evidence type="ECO:0000256" key="10">
    <source>
        <dbReference type="SAM" id="MobiDB-lite"/>
    </source>
</evidence>
<evidence type="ECO:0000256" key="7">
    <source>
        <dbReference type="ARBA" id="ARBA00022967"/>
    </source>
</evidence>
<dbReference type="Gene3D" id="3.40.1110.10">
    <property type="entry name" value="Calcium-transporting ATPase, cytoplasmic domain N"/>
    <property type="match status" value="1"/>
</dbReference>
<dbReference type="GO" id="GO:0005524">
    <property type="term" value="F:ATP binding"/>
    <property type="evidence" value="ECO:0007669"/>
    <property type="project" value="UniProtKB-KW"/>
</dbReference>
<dbReference type="GO" id="GO:0016887">
    <property type="term" value="F:ATP hydrolysis activity"/>
    <property type="evidence" value="ECO:0007669"/>
    <property type="project" value="InterPro"/>
</dbReference>
<evidence type="ECO:0000256" key="8">
    <source>
        <dbReference type="ARBA" id="ARBA00022989"/>
    </source>
</evidence>
<name>A0A2M8KTB3_9BACT</name>
<comment type="subcellular location">
    <subcellularLocation>
        <location evidence="1">Cell membrane</location>
        <topology evidence="1">Multi-pass membrane protein</topology>
    </subcellularLocation>
</comment>
<comment type="similarity">
    <text evidence="2">Belongs to the cation transport ATPase (P-type) (TC 3.A.3) family. Type IIA subfamily.</text>
</comment>
<dbReference type="PANTHER" id="PTHR43294:SF21">
    <property type="entry name" value="CATION TRANSPORTING ATPASE"/>
    <property type="match status" value="1"/>
</dbReference>
<dbReference type="SFLD" id="SFLDG00002">
    <property type="entry name" value="C1.7:_P-type_atpase_like"/>
    <property type="match status" value="1"/>
</dbReference>
<keyword evidence="3" id="KW-1003">Cell membrane</keyword>
<dbReference type="Gene3D" id="3.40.50.1000">
    <property type="entry name" value="HAD superfamily/HAD-like"/>
    <property type="match status" value="1"/>
</dbReference>
<organism evidence="13 14">
    <name type="scientific">Candidatus Roizmanbacteria bacterium CG10_big_fil_rev_8_21_14_0_10_39_6</name>
    <dbReference type="NCBI Taxonomy" id="1974853"/>
    <lineage>
        <taxon>Bacteria</taxon>
        <taxon>Candidatus Roizmaniibacteriota</taxon>
    </lineage>
</organism>
<dbReference type="GO" id="GO:0030007">
    <property type="term" value="P:intracellular potassium ion homeostasis"/>
    <property type="evidence" value="ECO:0007669"/>
    <property type="project" value="TreeGrafter"/>
</dbReference>
<dbReference type="Pfam" id="PF00689">
    <property type="entry name" value="Cation_ATPase_C"/>
    <property type="match status" value="1"/>
</dbReference>
<evidence type="ECO:0000256" key="6">
    <source>
        <dbReference type="ARBA" id="ARBA00022840"/>
    </source>
</evidence>
<dbReference type="InterPro" id="IPR008250">
    <property type="entry name" value="ATPase_P-typ_transduc_dom_A_sf"/>
</dbReference>
<protein>
    <recommendedName>
        <fullName evidence="12">Cation-transporting P-type ATPase N-terminal domain-containing protein</fullName>
    </recommendedName>
</protein>
<dbReference type="InterPro" id="IPR004014">
    <property type="entry name" value="ATPase_P-typ_cation-transptr_N"/>
</dbReference>
<dbReference type="Proteomes" id="UP000229554">
    <property type="component" value="Unassembled WGS sequence"/>
</dbReference>
<feature type="compositionally biased region" description="Polar residues" evidence="10">
    <location>
        <begin position="1"/>
        <end position="11"/>
    </location>
</feature>
<dbReference type="InterPro" id="IPR018303">
    <property type="entry name" value="ATPase_P-typ_P_site"/>
</dbReference>
<dbReference type="PROSITE" id="PS00154">
    <property type="entry name" value="ATPASE_E1_E2"/>
    <property type="match status" value="1"/>
</dbReference>
<gene>
    <name evidence="13" type="ORF">COU88_00985</name>
</gene>
<keyword evidence="5" id="KW-0547">Nucleotide-binding</keyword>
<evidence type="ECO:0000256" key="4">
    <source>
        <dbReference type="ARBA" id="ARBA00022692"/>
    </source>
</evidence>
<evidence type="ECO:0000256" key="11">
    <source>
        <dbReference type="SAM" id="Phobius"/>
    </source>
</evidence>
<dbReference type="SMART" id="SM00831">
    <property type="entry name" value="Cation_ATPase_N"/>
    <property type="match status" value="1"/>
</dbReference>
<dbReference type="NCBIfam" id="TIGR01494">
    <property type="entry name" value="ATPase_P-type"/>
    <property type="match status" value="3"/>
</dbReference>
<dbReference type="SUPFAM" id="SSF56784">
    <property type="entry name" value="HAD-like"/>
    <property type="match status" value="1"/>
</dbReference>
<dbReference type="InterPro" id="IPR001757">
    <property type="entry name" value="P_typ_ATPase"/>
</dbReference>
<dbReference type="Pfam" id="PF13246">
    <property type="entry name" value="Cation_ATPase"/>
    <property type="match status" value="1"/>
</dbReference>
<dbReference type="SFLD" id="SFLDS00003">
    <property type="entry name" value="Haloacid_Dehalogenase"/>
    <property type="match status" value="1"/>
</dbReference>
<feature type="transmembrane region" description="Helical" evidence="11">
    <location>
        <begin position="812"/>
        <end position="833"/>
    </location>
</feature>
<accession>A0A2M8KTB3</accession>
<feature type="transmembrane region" description="Helical" evidence="11">
    <location>
        <begin position="40"/>
        <end position="58"/>
    </location>
</feature>
<dbReference type="GO" id="GO:0036376">
    <property type="term" value="P:sodium ion export across plasma membrane"/>
    <property type="evidence" value="ECO:0007669"/>
    <property type="project" value="TreeGrafter"/>
</dbReference>
<dbReference type="PRINTS" id="PR00121">
    <property type="entry name" value="NAKATPASE"/>
</dbReference>
<dbReference type="GO" id="GO:1990573">
    <property type="term" value="P:potassium ion import across plasma membrane"/>
    <property type="evidence" value="ECO:0007669"/>
    <property type="project" value="TreeGrafter"/>
</dbReference>
<feature type="transmembrane region" description="Helical" evidence="11">
    <location>
        <begin position="747"/>
        <end position="769"/>
    </location>
</feature>
<dbReference type="GO" id="GO:0005886">
    <property type="term" value="C:plasma membrane"/>
    <property type="evidence" value="ECO:0007669"/>
    <property type="project" value="UniProtKB-SubCell"/>
</dbReference>
<evidence type="ECO:0000256" key="5">
    <source>
        <dbReference type="ARBA" id="ARBA00022741"/>
    </source>
</evidence>
<dbReference type="InterPro" id="IPR036412">
    <property type="entry name" value="HAD-like_sf"/>
</dbReference>
<dbReference type="InterPro" id="IPR023298">
    <property type="entry name" value="ATPase_P-typ_TM_dom_sf"/>
</dbReference>
<keyword evidence="4 11" id="KW-0812">Transmembrane</keyword>
<feature type="transmembrane region" description="Helical" evidence="11">
    <location>
        <begin position="845"/>
        <end position="862"/>
    </location>
</feature>
<dbReference type="SUPFAM" id="SSF81653">
    <property type="entry name" value="Calcium ATPase, transduction domain A"/>
    <property type="match status" value="1"/>
</dbReference>
<dbReference type="InterPro" id="IPR050510">
    <property type="entry name" value="Cation_transp_ATPase_P-type"/>
</dbReference>
<dbReference type="InterPro" id="IPR059000">
    <property type="entry name" value="ATPase_P-type_domA"/>
</dbReference>
<feature type="transmembrane region" description="Helical" evidence="11">
    <location>
        <begin position="269"/>
        <end position="286"/>
    </location>
</feature>
<evidence type="ECO:0000313" key="13">
    <source>
        <dbReference type="EMBL" id="PJE63169.1"/>
    </source>
</evidence>
<dbReference type="Gene3D" id="1.20.1110.10">
    <property type="entry name" value="Calcium-transporting ATPase, transmembrane domain"/>
    <property type="match status" value="1"/>
</dbReference>
<evidence type="ECO:0000256" key="1">
    <source>
        <dbReference type="ARBA" id="ARBA00004651"/>
    </source>
</evidence>
<dbReference type="SUPFAM" id="SSF81665">
    <property type="entry name" value="Calcium ATPase, transmembrane domain M"/>
    <property type="match status" value="1"/>
</dbReference>
<dbReference type="InterPro" id="IPR023214">
    <property type="entry name" value="HAD_sf"/>
</dbReference>
<evidence type="ECO:0000256" key="3">
    <source>
        <dbReference type="ARBA" id="ARBA00022475"/>
    </source>
</evidence>
<dbReference type="PANTHER" id="PTHR43294">
    <property type="entry name" value="SODIUM/POTASSIUM-TRANSPORTING ATPASE SUBUNIT ALPHA"/>
    <property type="match status" value="1"/>
</dbReference>
<dbReference type="GO" id="GO:1902600">
    <property type="term" value="P:proton transmembrane transport"/>
    <property type="evidence" value="ECO:0007669"/>
    <property type="project" value="TreeGrafter"/>
</dbReference>
<keyword evidence="9 11" id="KW-0472">Membrane</keyword>
<dbReference type="Pfam" id="PF00122">
    <property type="entry name" value="E1-E2_ATPase"/>
    <property type="match status" value="1"/>
</dbReference>
<dbReference type="Gene3D" id="2.70.150.10">
    <property type="entry name" value="Calcium-transporting ATPase, cytoplasmic transduction domain A"/>
    <property type="match status" value="1"/>
</dbReference>
<keyword evidence="8 11" id="KW-1133">Transmembrane helix</keyword>